<dbReference type="SUPFAM" id="SSF50129">
    <property type="entry name" value="GroES-like"/>
    <property type="match status" value="1"/>
</dbReference>
<dbReference type="AlphaFoldDB" id="A0A840AYH6"/>
<dbReference type="PANTHER" id="PTHR44154:SF1">
    <property type="entry name" value="QUINONE OXIDOREDUCTASE"/>
    <property type="match status" value="1"/>
</dbReference>
<organism evidence="3 4">
    <name type="scientific">Kaistia hirudinis</name>
    <dbReference type="NCBI Taxonomy" id="1293440"/>
    <lineage>
        <taxon>Bacteria</taxon>
        <taxon>Pseudomonadati</taxon>
        <taxon>Pseudomonadota</taxon>
        <taxon>Alphaproteobacteria</taxon>
        <taxon>Hyphomicrobiales</taxon>
        <taxon>Kaistiaceae</taxon>
        <taxon>Kaistia</taxon>
    </lineage>
</organism>
<dbReference type="EMBL" id="JACIDS010000006">
    <property type="protein sequence ID" value="MBB3933525.1"/>
    <property type="molecule type" value="Genomic_DNA"/>
</dbReference>
<feature type="domain" description="Enoyl reductase (ER)" evidence="2">
    <location>
        <begin position="10"/>
        <end position="299"/>
    </location>
</feature>
<evidence type="ECO:0000313" key="3">
    <source>
        <dbReference type="EMBL" id="MBB3933525.1"/>
    </source>
</evidence>
<dbReference type="InterPro" id="IPR036291">
    <property type="entry name" value="NAD(P)-bd_dom_sf"/>
</dbReference>
<proteinExistence type="predicted"/>
<dbReference type="InterPro" id="IPR011032">
    <property type="entry name" value="GroES-like_sf"/>
</dbReference>
<evidence type="ECO:0000256" key="1">
    <source>
        <dbReference type="ARBA" id="ARBA00022857"/>
    </source>
</evidence>
<dbReference type="PANTHER" id="PTHR44154">
    <property type="entry name" value="QUINONE OXIDOREDUCTASE"/>
    <property type="match status" value="1"/>
</dbReference>
<comment type="caution">
    <text evidence="3">The sequence shown here is derived from an EMBL/GenBank/DDBJ whole genome shotgun (WGS) entry which is preliminary data.</text>
</comment>
<gene>
    <name evidence="3" type="ORF">GGR25_004598</name>
</gene>
<sequence>MKAAQFSRFGDPDVLELVDLPDPHPGPGQVRIIVRAVGISATDVKLRAGLVDFGDGLPQTTGRDVSGVVDEIGEGVVDVQLGDRIFGVSDVGAGAAELALVTHRALIPDGLGFIDAAALPVGLETATRGLDQLGVGSGTTLLINGASGGVGSTAVQLAVARGARVIGTASAANNEFVRLLGAEPVAYGEGMSQRVRALAPCGVDAALDVAGSGVLPDLIDLAGRAENVLTLADFEGAKQHGVRFSTGFQGHAFHALGTIGSLIQSGRFWLPVERTFPLDQIAQAHRLSERGHIRGRIVLIVQ</sequence>
<keyword evidence="1" id="KW-0521">NADP</keyword>
<protein>
    <submittedName>
        <fullName evidence="3">NADPH:quinone reductase-like Zn-dependent oxidoreductase</fullName>
    </submittedName>
</protein>
<reference evidence="3 4" key="1">
    <citation type="submission" date="2020-08" db="EMBL/GenBank/DDBJ databases">
        <title>Genomic Encyclopedia of Type Strains, Phase IV (KMG-IV): sequencing the most valuable type-strain genomes for metagenomic binning, comparative biology and taxonomic classification.</title>
        <authorList>
            <person name="Goeker M."/>
        </authorList>
    </citation>
    <scope>NUCLEOTIDE SEQUENCE [LARGE SCALE GENOMIC DNA]</scope>
    <source>
        <strain evidence="3 4">DSM 25966</strain>
    </source>
</reference>
<keyword evidence="4" id="KW-1185">Reference proteome</keyword>
<dbReference type="InterPro" id="IPR013154">
    <property type="entry name" value="ADH-like_N"/>
</dbReference>
<dbReference type="RefSeq" id="WP_183401169.1">
    <property type="nucleotide sequence ID" value="NZ_JACIDS010000006.1"/>
</dbReference>
<evidence type="ECO:0000313" key="4">
    <source>
        <dbReference type="Proteomes" id="UP000553963"/>
    </source>
</evidence>
<dbReference type="CDD" id="cd05289">
    <property type="entry name" value="MDR_like_2"/>
    <property type="match status" value="1"/>
</dbReference>
<dbReference type="InterPro" id="IPR020843">
    <property type="entry name" value="ER"/>
</dbReference>
<dbReference type="SUPFAM" id="SSF51735">
    <property type="entry name" value="NAD(P)-binding Rossmann-fold domains"/>
    <property type="match status" value="1"/>
</dbReference>
<accession>A0A840AYH6</accession>
<name>A0A840AYH6_9HYPH</name>
<dbReference type="Gene3D" id="3.40.50.720">
    <property type="entry name" value="NAD(P)-binding Rossmann-like Domain"/>
    <property type="match status" value="1"/>
</dbReference>
<dbReference type="SMART" id="SM00829">
    <property type="entry name" value="PKS_ER"/>
    <property type="match status" value="1"/>
</dbReference>
<dbReference type="Gene3D" id="3.90.180.10">
    <property type="entry name" value="Medium-chain alcohol dehydrogenases, catalytic domain"/>
    <property type="match status" value="1"/>
</dbReference>
<dbReference type="Pfam" id="PF08240">
    <property type="entry name" value="ADH_N"/>
    <property type="match status" value="1"/>
</dbReference>
<evidence type="ECO:0000259" key="2">
    <source>
        <dbReference type="SMART" id="SM00829"/>
    </source>
</evidence>
<dbReference type="GO" id="GO:0016491">
    <property type="term" value="F:oxidoreductase activity"/>
    <property type="evidence" value="ECO:0007669"/>
    <property type="project" value="InterPro"/>
</dbReference>
<dbReference type="Proteomes" id="UP000553963">
    <property type="component" value="Unassembled WGS sequence"/>
</dbReference>
<dbReference type="Pfam" id="PF13602">
    <property type="entry name" value="ADH_zinc_N_2"/>
    <property type="match status" value="1"/>
</dbReference>
<dbReference type="InterPro" id="IPR051603">
    <property type="entry name" value="Zinc-ADH_QOR/CCCR"/>
</dbReference>